<evidence type="ECO:0000259" key="7">
    <source>
        <dbReference type="PROSITE" id="PS50157"/>
    </source>
</evidence>
<evidence type="ECO:0000256" key="3">
    <source>
        <dbReference type="ARBA" id="ARBA00022771"/>
    </source>
</evidence>
<keyword evidence="3 5" id="KW-0863">Zinc-finger</keyword>
<evidence type="ECO:0000256" key="6">
    <source>
        <dbReference type="SAM" id="MobiDB-lite"/>
    </source>
</evidence>
<accession>A0A226DF40</accession>
<dbReference type="AlphaFoldDB" id="A0A226DF40"/>
<evidence type="ECO:0000256" key="5">
    <source>
        <dbReference type="PROSITE-ProRule" id="PRU00042"/>
    </source>
</evidence>
<feature type="domain" description="C2H2-type" evidence="7">
    <location>
        <begin position="295"/>
        <end position="323"/>
    </location>
</feature>
<keyword evidence="4" id="KW-0862">Zinc</keyword>
<dbReference type="SUPFAM" id="SSF57667">
    <property type="entry name" value="beta-beta-alpha zinc fingers"/>
    <property type="match status" value="1"/>
</dbReference>
<feature type="region of interest" description="Disordered" evidence="6">
    <location>
        <begin position="268"/>
        <end position="300"/>
    </location>
</feature>
<dbReference type="GO" id="GO:0000981">
    <property type="term" value="F:DNA-binding transcription factor activity, RNA polymerase II-specific"/>
    <property type="evidence" value="ECO:0007669"/>
    <property type="project" value="TreeGrafter"/>
</dbReference>
<reference evidence="8 9" key="1">
    <citation type="submission" date="2015-12" db="EMBL/GenBank/DDBJ databases">
        <title>The genome of Folsomia candida.</title>
        <authorList>
            <person name="Faddeeva A."/>
            <person name="Derks M.F."/>
            <person name="Anvar Y."/>
            <person name="Smit S."/>
            <person name="Van Straalen N."/>
            <person name="Roelofs D."/>
        </authorList>
    </citation>
    <scope>NUCLEOTIDE SEQUENCE [LARGE SCALE GENOMIC DNA]</scope>
    <source>
        <strain evidence="8 9">VU population</strain>
        <tissue evidence="8">Whole body</tissue>
    </source>
</reference>
<dbReference type="Pfam" id="PF13912">
    <property type="entry name" value="zf-C2H2_6"/>
    <property type="match status" value="1"/>
</dbReference>
<protein>
    <submittedName>
        <fullName evidence="8">Protein suppressor of hairy wing</fullName>
    </submittedName>
</protein>
<comment type="caution">
    <text evidence="8">The sequence shown here is derived from an EMBL/GenBank/DDBJ whole genome shotgun (WGS) entry which is preliminary data.</text>
</comment>
<feature type="compositionally biased region" description="Basic and acidic residues" evidence="6">
    <location>
        <begin position="269"/>
        <end position="300"/>
    </location>
</feature>
<dbReference type="PROSITE" id="PS50157">
    <property type="entry name" value="ZINC_FINGER_C2H2_2"/>
    <property type="match status" value="3"/>
</dbReference>
<dbReference type="PANTHER" id="PTHR24408:SF58">
    <property type="entry name" value="TRANSCRIPTION FACTOR (TFIIIA), PUTATIVE (AFU_ORTHOLOGUE AFUA_1G05150)-RELATED"/>
    <property type="match status" value="1"/>
</dbReference>
<dbReference type="GO" id="GO:0008270">
    <property type="term" value="F:zinc ion binding"/>
    <property type="evidence" value="ECO:0007669"/>
    <property type="project" value="UniProtKB-KW"/>
</dbReference>
<organism evidence="8 9">
    <name type="scientific">Folsomia candida</name>
    <name type="common">Springtail</name>
    <dbReference type="NCBI Taxonomy" id="158441"/>
    <lineage>
        <taxon>Eukaryota</taxon>
        <taxon>Metazoa</taxon>
        <taxon>Ecdysozoa</taxon>
        <taxon>Arthropoda</taxon>
        <taxon>Hexapoda</taxon>
        <taxon>Collembola</taxon>
        <taxon>Entomobryomorpha</taxon>
        <taxon>Isotomoidea</taxon>
        <taxon>Isotomidae</taxon>
        <taxon>Proisotominae</taxon>
        <taxon>Folsomia</taxon>
    </lineage>
</organism>
<gene>
    <name evidence="8" type="ORF">Fcan01_22027</name>
</gene>
<dbReference type="Pfam" id="PF00096">
    <property type="entry name" value="zf-C2H2"/>
    <property type="match status" value="1"/>
</dbReference>
<sequence>MGQDTFCKIYFPPRFHSRSNFVPRQENHVPREIDDGNKKSSPEFPPSCCSICSGSSNLSRLALQEMELLVKFVLTREQVSLIFQTGEYPQIFCCKICSSAILSLAKLSKTIENVTISLRAVISGGNGVLNKLGKGYTLSELSDGDATLQKNADQRLPGCRPKGRFTVKMEPEEDEMQVEIPEIPENSCSDFDAGSESVFGHDSKFGAEICQPFIVTRSKKVVTAGFRDVSENDANLLSGLEALKPVCKICAKTFYRLCNLRRHMRNKHNQVDHSTSEESSNDDKKRLADRSEREYPCPQCDKRFGSKAALAGHSRSVHNKRTTRTGPKFSHETFANFNTLLKYRNHRHGITYRACATTFARSTCDICSKTYVSSITLRRHVELIHFPDKTSCPYGCRVEIGSEVEWVTHLEGCNSPKMASRYLQPSEKISTSGPPTKGTSHLKTSLQHQNVKVIPIY</sequence>
<dbReference type="OrthoDB" id="6432771at2759"/>
<dbReference type="Proteomes" id="UP000198287">
    <property type="component" value="Unassembled WGS sequence"/>
</dbReference>
<keyword evidence="9" id="KW-1185">Reference proteome</keyword>
<name>A0A226DF40_FOLCA</name>
<dbReference type="InterPro" id="IPR036236">
    <property type="entry name" value="Znf_C2H2_sf"/>
</dbReference>
<evidence type="ECO:0000256" key="2">
    <source>
        <dbReference type="ARBA" id="ARBA00022737"/>
    </source>
</evidence>
<keyword evidence="2" id="KW-0677">Repeat</keyword>
<keyword evidence="1" id="KW-0479">Metal-binding</keyword>
<evidence type="ECO:0000313" key="8">
    <source>
        <dbReference type="EMBL" id="OXA43327.1"/>
    </source>
</evidence>
<evidence type="ECO:0000313" key="9">
    <source>
        <dbReference type="Proteomes" id="UP000198287"/>
    </source>
</evidence>
<dbReference type="EMBL" id="LNIX01000023">
    <property type="protein sequence ID" value="OXA43327.1"/>
    <property type="molecule type" value="Genomic_DNA"/>
</dbReference>
<feature type="domain" description="C2H2-type" evidence="7">
    <location>
        <begin position="362"/>
        <end position="390"/>
    </location>
</feature>
<evidence type="ECO:0000256" key="4">
    <source>
        <dbReference type="ARBA" id="ARBA00022833"/>
    </source>
</evidence>
<dbReference type="Gene3D" id="3.30.160.60">
    <property type="entry name" value="Classic Zinc Finger"/>
    <property type="match status" value="1"/>
</dbReference>
<dbReference type="GO" id="GO:0005634">
    <property type="term" value="C:nucleus"/>
    <property type="evidence" value="ECO:0007669"/>
    <property type="project" value="TreeGrafter"/>
</dbReference>
<dbReference type="SMART" id="SM00355">
    <property type="entry name" value="ZnF_C2H2"/>
    <property type="match status" value="3"/>
</dbReference>
<dbReference type="InterPro" id="IPR013087">
    <property type="entry name" value="Znf_C2H2_type"/>
</dbReference>
<dbReference type="PANTHER" id="PTHR24408">
    <property type="entry name" value="ZINC FINGER PROTEIN"/>
    <property type="match status" value="1"/>
</dbReference>
<feature type="domain" description="C2H2-type" evidence="7">
    <location>
        <begin position="245"/>
        <end position="273"/>
    </location>
</feature>
<dbReference type="PROSITE" id="PS00028">
    <property type="entry name" value="ZINC_FINGER_C2H2_1"/>
    <property type="match status" value="3"/>
</dbReference>
<proteinExistence type="predicted"/>
<evidence type="ECO:0000256" key="1">
    <source>
        <dbReference type="ARBA" id="ARBA00022723"/>
    </source>
</evidence>
<dbReference type="GO" id="GO:0043565">
    <property type="term" value="F:sequence-specific DNA binding"/>
    <property type="evidence" value="ECO:0007669"/>
    <property type="project" value="TreeGrafter"/>
</dbReference>